<dbReference type="PANTHER" id="PTHR10465:SF0">
    <property type="entry name" value="SARCALUMENIN"/>
    <property type="match status" value="1"/>
</dbReference>
<feature type="coiled-coil region" evidence="6">
    <location>
        <begin position="686"/>
        <end position="713"/>
    </location>
</feature>
<dbReference type="InterPro" id="IPR027094">
    <property type="entry name" value="Mitofusin_fam"/>
</dbReference>
<dbReference type="Gene3D" id="3.40.50.300">
    <property type="entry name" value="P-loop containing nucleotide triphosphate hydrolases"/>
    <property type="match status" value="1"/>
</dbReference>
<evidence type="ECO:0000256" key="1">
    <source>
        <dbReference type="ARBA" id="ARBA00004370"/>
    </source>
</evidence>
<gene>
    <name evidence="8" type="ORF">J2Z70_004262</name>
</gene>
<evidence type="ECO:0000256" key="5">
    <source>
        <dbReference type="ARBA" id="ARBA00023136"/>
    </source>
</evidence>
<keyword evidence="3" id="KW-0378">Hydrolase</keyword>
<evidence type="ECO:0000256" key="6">
    <source>
        <dbReference type="SAM" id="Coils"/>
    </source>
</evidence>
<dbReference type="PANTHER" id="PTHR10465">
    <property type="entry name" value="TRANSMEMBRANE GTPASE FZO1"/>
    <property type="match status" value="1"/>
</dbReference>
<evidence type="ECO:0000256" key="4">
    <source>
        <dbReference type="ARBA" id="ARBA00023134"/>
    </source>
</evidence>
<evidence type="ECO:0000313" key="8">
    <source>
        <dbReference type="EMBL" id="MBP2114101.1"/>
    </source>
</evidence>
<dbReference type="InterPro" id="IPR045063">
    <property type="entry name" value="Dynamin_N"/>
</dbReference>
<evidence type="ECO:0000313" key="9">
    <source>
        <dbReference type="Proteomes" id="UP000773462"/>
    </source>
</evidence>
<dbReference type="RefSeq" id="WP_209876462.1">
    <property type="nucleotide sequence ID" value="NZ_JAGGLV010000015.1"/>
</dbReference>
<comment type="caution">
    <text evidence="8">The sequence shown here is derived from an EMBL/GenBank/DDBJ whole genome shotgun (WGS) entry which is preliminary data.</text>
</comment>
<protein>
    <submittedName>
        <fullName evidence="8">GTPase</fullName>
    </submittedName>
</protein>
<accession>A0ABS4NVM2</accession>
<name>A0ABS4NVM2_9BACL</name>
<feature type="domain" description="Dynamin N-terminal" evidence="7">
    <location>
        <begin position="63"/>
        <end position="267"/>
    </location>
</feature>
<keyword evidence="4" id="KW-0342">GTP-binding</keyword>
<dbReference type="SUPFAM" id="SSF52540">
    <property type="entry name" value="P-loop containing nucleoside triphosphate hydrolases"/>
    <property type="match status" value="1"/>
</dbReference>
<comment type="subcellular location">
    <subcellularLocation>
        <location evidence="1">Membrane</location>
    </subcellularLocation>
</comment>
<sequence>MSTIIHPIEAAEDYAGFTSTVDSVANNLSAVASEHDLQLVSRLRQNFILKTTDFYRENRKLSIGVIGQVKAGKSSFLNSLLFQGAEVLPKASTPKTATLTKMEYAEQNRIHVEYYTPEEWEVLEDNAAVDSEEDIYQSAREIVGMVERSGIEPLNYLEKGTEDELFDSYEHLIAHLNDYVGEDGRFTPLVKAVTLFLNKEEFKGISIVDTPGLNDPIASRTVRTKEFMEVCDVVFFLSQTGSFLDKSDWALLSTQLPQKGVKKLVLVASKFDSGIRDVLRHKDEDDIFGGWEDDNSADTIAGAYAIISRKLNRRAREKVAEFTEDLRRRNSPEPLIQVIGECGKPVFISAIAYNMSLKQPAEYNMEEQNICRGLQEFSKDLAADLKLLSNMSTIQEIYAAVVEEKTEILRQKAKGFVPTALEELKQLLGGFREKAEKQLALLSGSDRERLLEQKRAMENQISSIRADVVTVFGELNARLEAEKSEAVRDLRKASSEHSRLSERTGTEVKTGSRTYSTSKWYKPKSWGTSRTEHYSYEVAYSYLDVADALDNLRSYSIEAMNQIEEMFSESIQLKEIKRKLLTVVVNNFDMGSEKYDPAFFRLLVEEKINGIEFPVIKLDITEATNRFVSKFSGEITSASDKTNMQNAMLSAVNALFETMSTQLSERVKVFKADMNEIAGQLSVSLLASVQAEFDELLQKYENRQQEIEKYREYIYMLSDELKRL</sequence>
<keyword evidence="6" id="KW-0175">Coiled coil</keyword>
<evidence type="ECO:0000256" key="2">
    <source>
        <dbReference type="ARBA" id="ARBA00022741"/>
    </source>
</evidence>
<proteinExistence type="predicted"/>
<dbReference type="Pfam" id="PF00350">
    <property type="entry name" value="Dynamin_N"/>
    <property type="match status" value="1"/>
</dbReference>
<organism evidence="8 9">
    <name type="scientific">Paenibacillus silagei</name>
    <dbReference type="NCBI Taxonomy" id="1670801"/>
    <lineage>
        <taxon>Bacteria</taxon>
        <taxon>Bacillati</taxon>
        <taxon>Bacillota</taxon>
        <taxon>Bacilli</taxon>
        <taxon>Bacillales</taxon>
        <taxon>Paenibacillaceae</taxon>
        <taxon>Paenibacillus</taxon>
    </lineage>
</organism>
<dbReference type="Proteomes" id="UP000773462">
    <property type="component" value="Unassembled WGS sequence"/>
</dbReference>
<evidence type="ECO:0000259" key="7">
    <source>
        <dbReference type="Pfam" id="PF00350"/>
    </source>
</evidence>
<reference evidence="8 9" key="1">
    <citation type="submission" date="2021-03" db="EMBL/GenBank/DDBJ databases">
        <title>Genomic Encyclopedia of Type Strains, Phase IV (KMG-IV): sequencing the most valuable type-strain genomes for metagenomic binning, comparative biology and taxonomic classification.</title>
        <authorList>
            <person name="Goeker M."/>
        </authorList>
    </citation>
    <scope>NUCLEOTIDE SEQUENCE [LARGE SCALE GENOMIC DNA]</scope>
    <source>
        <strain evidence="8 9">DSM 101953</strain>
    </source>
</reference>
<keyword evidence="2" id="KW-0547">Nucleotide-binding</keyword>
<feature type="coiled-coil region" evidence="6">
    <location>
        <begin position="447"/>
        <end position="496"/>
    </location>
</feature>
<dbReference type="EMBL" id="JAGGLV010000015">
    <property type="protein sequence ID" value="MBP2114101.1"/>
    <property type="molecule type" value="Genomic_DNA"/>
</dbReference>
<keyword evidence="5" id="KW-0472">Membrane</keyword>
<dbReference type="InterPro" id="IPR027417">
    <property type="entry name" value="P-loop_NTPase"/>
</dbReference>
<evidence type="ECO:0000256" key="3">
    <source>
        <dbReference type="ARBA" id="ARBA00022801"/>
    </source>
</evidence>
<keyword evidence="9" id="KW-1185">Reference proteome</keyword>